<dbReference type="EMBL" id="CM002876">
    <property type="protein sequence ID" value="KFK24752.1"/>
    <property type="molecule type" value="Genomic_DNA"/>
</dbReference>
<accession>A0A087G4F0</accession>
<dbReference type="InterPro" id="IPR055357">
    <property type="entry name" value="LRR_At1g61320_AtMIF1"/>
</dbReference>
<dbReference type="SUPFAM" id="SSF52047">
    <property type="entry name" value="RNI-like"/>
    <property type="match status" value="1"/>
</dbReference>
<keyword evidence="3" id="KW-1185">Reference proteome</keyword>
<reference evidence="3" key="1">
    <citation type="journal article" date="2015" name="Nat. Plants">
        <title>Genome expansion of Arabis alpina linked with retrotransposition and reduced symmetric DNA methylation.</title>
        <authorList>
            <person name="Willing E.M."/>
            <person name="Rawat V."/>
            <person name="Mandakova T."/>
            <person name="Maumus F."/>
            <person name="James G.V."/>
            <person name="Nordstroem K.J."/>
            <person name="Becker C."/>
            <person name="Warthmann N."/>
            <person name="Chica C."/>
            <person name="Szarzynska B."/>
            <person name="Zytnicki M."/>
            <person name="Albani M.C."/>
            <person name="Kiefer C."/>
            <person name="Bergonzi S."/>
            <person name="Castaings L."/>
            <person name="Mateos J.L."/>
            <person name="Berns M.C."/>
            <person name="Bujdoso N."/>
            <person name="Piofczyk T."/>
            <person name="de Lorenzo L."/>
            <person name="Barrero-Sicilia C."/>
            <person name="Mateos I."/>
            <person name="Piednoel M."/>
            <person name="Hagmann J."/>
            <person name="Chen-Min-Tao R."/>
            <person name="Iglesias-Fernandez R."/>
            <person name="Schuster S.C."/>
            <person name="Alonso-Blanco C."/>
            <person name="Roudier F."/>
            <person name="Carbonero P."/>
            <person name="Paz-Ares J."/>
            <person name="Davis S.J."/>
            <person name="Pecinka A."/>
            <person name="Quesneville H."/>
            <person name="Colot V."/>
            <person name="Lysak M.A."/>
            <person name="Weigel D."/>
            <person name="Coupland G."/>
            <person name="Schneeberger K."/>
        </authorList>
    </citation>
    <scope>NUCLEOTIDE SEQUENCE [LARGE SCALE GENOMIC DNA]</scope>
    <source>
        <strain evidence="3">cv. Pajares</strain>
    </source>
</reference>
<dbReference type="InterPro" id="IPR053781">
    <property type="entry name" value="F-box_AtFBL13-like"/>
</dbReference>
<protein>
    <recommendedName>
        <fullName evidence="1">F-box domain-containing protein</fullName>
    </recommendedName>
</protein>
<dbReference type="Gene3D" id="3.80.10.10">
    <property type="entry name" value="Ribonuclease Inhibitor"/>
    <property type="match status" value="1"/>
</dbReference>
<proteinExistence type="predicted"/>
<dbReference type="InterPro" id="IPR044997">
    <property type="entry name" value="F-box_plant"/>
</dbReference>
<dbReference type="Gramene" id="KFK24752">
    <property type="protein sequence ID" value="KFK24752"/>
    <property type="gene ID" value="AALP_AA8G020200"/>
</dbReference>
<dbReference type="PANTHER" id="PTHR32153">
    <property type="entry name" value="OJ000223_09.16 PROTEIN"/>
    <property type="match status" value="1"/>
</dbReference>
<gene>
    <name evidence="2" type="ordered locus">AALP_Aa8g020200</name>
</gene>
<dbReference type="Gene3D" id="1.20.1280.50">
    <property type="match status" value="1"/>
</dbReference>
<evidence type="ECO:0000259" key="1">
    <source>
        <dbReference type="PROSITE" id="PS50181"/>
    </source>
</evidence>
<dbReference type="Pfam" id="PF23622">
    <property type="entry name" value="LRR_At1g61320_AtMIF1"/>
    <property type="match status" value="1"/>
</dbReference>
<dbReference type="SUPFAM" id="SSF81383">
    <property type="entry name" value="F-box domain"/>
    <property type="match status" value="1"/>
</dbReference>
<dbReference type="InterPro" id="IPR032675">
    <property type="entry name" value="LRR_dom_sf"/>
</dbReference>
<dbReference type="PROSITE" id="PS50181">
    <property type="entry name" value="FBOX"/>
    <property type="match status" value="1"/>
</dbReference>
<dbReference type="InterPro" id="IPR001810">
    <property type="entry name" value="F-box_dom"/>
</dbReference>
<evidence type="ECO:0000313" key="2">
    <source>
        <dbReference type="EMBL" id="KFK24752.1"/>
    </source>
</evidence>
<dbReference type="AlphaFoldDB" id="A0A087G4F0"/>
<feature type="domain" description="F-box" evidence="1">
    <location>
        <begin position="22"/>
        <end position="58"/>
    </location>
</feature>
<organism evidence="2 3">
    <name type="scientific">Arabis alpina</name>
    <name type="common">Alpine rock-cress</name>
    <dbReference type="NCBI Taxonomy" id="50452"/>
    <lineage>
        <taxon>Eukaryota</taxon>
        <taxon>Viridiplantae</taxon>
        <taxon>Streptophyta</taxon>
        <taxon>Embryophyta</taxon>
        <taxon>Tracheophyta</taxon>
        <taxon>Spermatophyta</taxon>
        <taxon>Magnoliopsida</taxon>
        <taxon>eudicotyledons</taxon>
        <taxon>Gunneridae</taxon>
        <taxon>Pentapetalae</taxon>
        <taxon>rosids</taxon>
        <taxon>malvids</taxon>
        <taxon>Brassicales</taxon>
        <taxon>Brassicaceae</taxon>
        <taxon>Arabideae</taxon>
        <taxon>Arabis</taxon>
    </lineage>
</organism>
<name>A0A087G4F0_ARAAL</name>
<dbReference type="OMA" id="CNTIPEM"/>
<dbReference type="SMART" id="SM00256">
    <property type="entry name" value="FBOX"/>
    <property type="match status" value="1"/>
</dbReference>
<dbReference type="CDD" id="cd22160">
    <property type="entry name" value="F-box_AtFBL13-like"/>
    <property type="match status" value="1"/>
</dbReference>
<dbReference type="Proteomes" id="UP000029120">
    <property type="component" value="Chromosome 8"/>
</dbReference>
<dbReference type="Pfam" id="PF00646">
    <property type="entry name" value="F-box"/>
    <property type="match status" value="1"/>
</dbReference>
<sequence length="422" mass="48221">MAEDNSTAAVINPSHREIKLSKDIISSMPDEILHHILSFLPTEFSLRTSALSKRWRYVWSETPYLSFDCYETDPISVNQTLYYYSADKIKSYHLSISCMADNIDSFIEFAMSRDTEKLSLEFYDALNLNYDFPKFFYNDSSLKQLLVQWGNLIKIPKRIPVSWSSLITLSLSFCKLSADSFVKILSGSPLLESLTLHYCSRLDRLDLKELRKCKRLDIKYSGPMQIVAPHIRFLRLQHAESQWRLVDVSSLTEAKLEIYSCDSSLFNNPENFEVDLFQVMIIKMLEKLQNLKKLTFTGSVILQILSLAVLCGVPFPALKVEALLLETMIVPSVIPGIAKLLQSSPRLKKLKLRVMDPADCNTIPEMNLNSYLGPDQCWKPKHLVIPTSTEPKLVTAVMKFLLENTGDEGSTVERLLPECNWP</sequence>
<evidence type="ECO:0000313" key="3">
    <source>
        <dbReference type="Proteomes" id="UP000029120"/>
    </source>
</evidence>
<dbReference type="InterPro" id="IPR036047">
    <property type="entry name" value="F-box-like_dom_sf"/>
</dbReference>
<dbReference type="OrthoDB" id="1939276at2759"/>